<dbReference type="GO" id="GO:0003677">
    <property type="term" value="F:DNA binding"/>
    <property type="evidence" value="ECO:0007669"/>
    <property type="project" value="InterPro"/>
</dbReference>
<evidence type="ECO:0000259" key="2">
    <source>
        <dbReference type="Pfam" id="PF20432"/>
    </source>
</evidence>
<keyword evidence="4" id="KW-1185">Reference proteome</keyword>
<dbReference type="InterPro" id="IPR011979">
    <property type="entry name" value="Antitox_Xre"/>
</dbReference>
<evidence type="ECO:0000313" key="4">
    <source>
        <dbReference type="Proteomes" id="UP001239782"/>
    </source>
</evidence>
<evidence type="ECO:0000313" key="3">
    <source>
        <dbReference type="EMBL" id="WMS88922.1"/>
    </source>
</evidence>
<dbReference type="RefSeq" id="WP_309204141.1">
    <property type="nucleotide sequence ID" value="NZ_CP133548.1"/>
</dbReference>
<name>A0AA51RWK3_9GAMM</name>
<dbReference type="InterPro" id="IPR024467">
    <property type="entry name" value="Xre/MbcA/ParS-like_toxin-bd"/>
</dbReference>
<protein>
    <submittedName>
        <fullName evidence="3">DUF2384 domain-containing protein</fullName>
    </submittedName>
</protein>
<dbReference type="Proteomes" id="UP001239782">
    <property type="component" value="Chromosome"/>
</dbReference>
<proteinExistence type="predicted"/>
<dbReference type="Pfam" id="PF09722">
    <property type="entry name" value="Xre_MbcA_ParS_C"/>
    <property type="match status" value="1"/>
</dbReference>
<accession>A0AA51RWK3</accession>
<dbReference type="Pfam" id="PF20432">
    <property type="entry name" value="Xre-like-HTH"/>
    <property type="match status" value="1"/>
</dbReference>
<feature type="domain" description="Antitoxin Xre-like helix-turn-helix" evidence="2">
    <location>
        <begin position="20"/>
        <end position="79"/>
    </location>
</feature>
<evidence type="ECO:0000259" key="1">
    <source>
        <dbReference type="Pfam" id="PF09722"/>
    </source>
</evidence>
<dbReference type="KEGG" id="plei:Q9312_08395"/>
<organism evidence="3 4">
    <name type="scientific">Pleionea litopenaei</name>
    <dbReference type="NCBI Taxonomy" id="3070815"/>
    <lineage>
        <taxon>Bacteria</taxon>
        <taxon>Pseudomonadati</taxon>
        <taxon>Pseudomonadota</taxon>
        <taxon>Gammaproteobacteria</taxon>
        <taxon>Oceanospirillales</taxon>
        <taxon>Pleioneaceae</taxon>
        <taxon>Pleionea</taxon>
    </lineage>
</organism>
<gene>
    <name evidence="3" type="ORF">Q9312_08395</name>
</gene>
<sequence>MRATLTSKISGVSSDDRLALLQKIRTGLSFKAFEELRKALEINRKELAELLLIKDSTLTRRKNKGKLLVHESDRVIRFAKLFDQASILLQGDNNAALNWLKSPLEILSGESPLEHAQTELGTREVEDLIGRIRHGVF</sequence>
<dbReference type="NCBIfam" id="TIGR02293">
    <property type="entry name" value="TAS_TIGR02293"/>
    <property type="match status" value="1"/>
</dbReference>
<feature type="domain" description="Antitoxin Xre/MbcA/ParS-like toxin-binding" evidence="1">
    <location>
        <begin position="86"/>
        <end position="135"/>
    </location>
</feature>
<reference evidence="3 4" key="1">
    <citation type="submission" date="2023-08" db="EMBL/GenBank/DDBJ databases">
        <title>Pleionea litopenaei sp. nov., isolated from stomach of juvenile Litopenaeus vannamei.</title>
        <authorList>
            <person name="Rho A.M."/>
            <person name="Hwang C.Y."/>
        </authorList>
    </citation>
    <scope>NUCLEOTIDE SEQUENCE [LARGE SCALE GENOMIC DNA]</scope>
    <source>
        <strain evidence="3 4">HL-JVS1</strain>
    </source>
</reference>
<dbReference type="InterPro" id="IPR046847">
    <property type="entry name" value="Xre-like_HTH"/>
</dbReference>
<dbReference type="EMBL" id="CP133548">
    <property type="protein sequence ID" value="WMS88922.1"/>
    <property type="molecule type" value="Genomic_DNA"/>
</dbReference>
<dbReference type="AlphaFoldDB" id="A0AA51RWK3"/>